<reference evidence="3" key="1">
    <citation type="submission" date="2016-06" db="UniProtKB">
        <authorList>
            <consortium name="WormBaseParasite"/>
        </authorList>
    </citation>
    <scope>IDENTIFICATION</scope>
</reference>
<gene>
    <name evidence="1" type="ORF">ECPE_LOCUS11290</name>
</gene>
<dbReference type="Proteomes" id="UP000272942">
    <property type="component" value="Unassembled WGS sequence"/>
</dbReference>
<accession>A0A183AWF5</accession>
<protein>
    <submittedName>
        <fullName evidence="3">AGC-kinase C-terminal domain-containing protein</fullName>
    </submittedName>
</protein>
<sequence>MWSILGGIDKPPNGNGEGRWEDLTDHTFNWSKINDSKADKEVDFAEEYLMESLKTMFLKKHGIATVNSETAVPSWRE</sequence>
<reference evidence="1 2" key="2">
    <citation type="submission" date="2018-11" db="EMBL/GenBank/DDBJ databases">
        <authorList>
            <consortium name="Pathogen Informatics"/>
        </authorList>
    </citation>
    <scope>NUCLEOTIDE SEQUENCE [LARGE SCALE GENOMIC DNA]</scope>
    <source>
        <strain evidence="1 2">Egypt</strain>
    </source>
</reference>
<evidence type="ECO:0000313" key="2">
    <source>
        <dbReference type="Proteomes" id="UP000272942"/>
    </source>
</evidence>
<keyword evidence="2" id="KW-1185">Reference proteome</keyword>
<evidence type="ECO:0000313" key="1">
    <source>
        <dbReference type="EMBL" id="VDP88301.1"/>
    </source>
</evidence>
<organism evidence="3">
    <name type="scientific">Echinostoma caproni</name>
    <dbReference type="NCBI Taxonomy" id="27848"/>
    <lineage>
        <taxon>Eukaryota</taxon>
        <taxon>Metazoa</taxon>
        <taxon>Spiralia</taxon>
        <taxon>Lophotrochozoa</taxon>
        <taxon>Platyhelminthes</taxon>
        <taxon>Trematoda</taxon>
        <taxon>Digenea</taxon>
        <taxon>Plagiorchiida</taxon>
        <taxon>Echinostomata</taxon>
        <taxon>Echinostomatoidea</taxon>
        <taxon>Echinostomatidae</taxon>
        <taxon>Echinostoma</taxon>
    </lineage>
</organism>
<proteinExistence type="predicted"/>
<dbReference type="EMBL" id="UZAN01050547">
    <property type="protein sequence ID" value="VDP88301.1"/>
    <property type="molecule type" value="Genomic_DNA"/>
</dbReference>
<dbReference type="WBParaSite" id="ECPE_0001132501-mRNA-1">
    <property type="protein sequence ID" value="ECPE_0001132501-mRNA-1"/>
    <property type="gene ID" value="ECPE_0001132501"/>
</dbReference>
<name>A0A183AWF5_9TREM</name>
<evidence type="ECO:0000313" key="3">
    <source>
        <dbReference type="WBParaSite" id="ECPE_0001132501-mRNA-1"/>
    </source>
</evidence>
<dbReference type="AlphaFoldDB" id="A0A183AWF5"/>